<proteinExistence type="predicted"/>
<gene>
    <name evidence="2" type="ORF">LCGC14_2975180</name>
</gene>
<accession>A0A0F8ZFT1</accession>
<organism evidence="2">
    <name type="scientific">marine sediment metagenome</name>
    <dbReference type="NCBI Taxonomy" id="412755"/>
    <lineage>
        <taxon>unclassified sequences</taxon>
        <taxon>metagenomes</taxon>
        <taxon>ecological metagenomes</taxon>
    </lineage>
</organism>
<evidence type="ECO:0000256" key="1">
    <source>
        <dbReference type="SAM" id="MobiDB-lite"/>
    </source>
</evidence>
<protein>
    <submittedName>
        <fullName evidence="2">Uncharacterized protein</fullName>
    </submittedName>
</protein>
<feature type="region of interest" description="Disordered" evidence="1">
    <location>
        <begin position="63"/>
        <end position="83"/>
    </location>
</feature>
<name>A0A0F8ZFT1_9ZZZZ</name>
<sequence length="152" mass="17050">LRVQAEKNEANKRYAQFDARIKDTENGIDAWIKAVAKETGVDLSERKLTVSYPNGKFDYTNSAIGKKGEKNGREGFPSSWGEATEVGKNGKVIQTQSSPSKLANKMGLQVEGMRDMQDVFQNPRQLGSKAELPKNFRVEAVRGEYFRVIHIK</sequence>
<reference evidence="2" key="1">
    <citation type="journal article" date="2015" name="Nature">
        <title>Complex archaea that bridge the gap between prokaryotes and eukaryotes.</title>
        <authorList>
            <person name="Spang A."/>
            <person name="Saw J.H."/>
            <person name="Jorgensen S.L."/>
            <person name="Zaremba-Niedzwiedzka K."/>
            <person name="Martijn J."/>
            <person name="Lind A.E."/>
            <person name="van Eijk R."/>
            <person name="Schleper C."/>
            <person name="Guy L."/>
            <person name="Ettema T.J."/>
        </authorList>
    </citation>
    <scope>NUCLEOTIDE SEQUENCE</scope>
</reference>
<evidence type="ECO:0000313" key="2">
    <source>
        <dbReference type="EMBL" id="KKK65334.1"/>
    </source>
</evidence>
<comment type="caution">
    <text evidence="2">The sequence shown here is derived from an EMBL/GenBank/DDBJ whole genome shotgun (WGS) entry which is preliminary data.</text>
</comment>
<dbReference type="EMBL" id="LAZR01060606">
    <property type="protein sequence ID" value="KKK65334.1"/>
    <property type="molecule type" value="Genomic_DNA"/>
</dbReference>
<dbReference type="AlphaFoldDB" id="A0A0F8ZFT1"/>
<feature type="non-terminal residue" evidence="2">
    <location>
        <position position="1"/>
    </location>
</feature>